<keyword evidence="8 32" id="KW-1170">Fusion of virus membrane with host endosomal membrane</keyword>
<keyword evidence="27 32" id="KW-1015">Disulfide bond</keyword>
<dbReference type="SUPFAM" id="SSF58069">
    <property type="entry name" value="Virus ectodomain"/>
    <property type="match status" value="1"/>
</dbReference>
<keyword evidence="15 32" id="KW-0053">Apoptosis</keyword>
<dbReference type="GO" id="GO:0019062">
    <property type="term" value="P:virion attachment to host cell"/>
    <property type="evidence" value="ECO:0007669"/>
    <property type="project" value="UniProtKB-UniRule"/>
</dbReference>
<evidence type="ECO:0000256" key="32">
    <source>
        <dbReference type="HAMAP-Rule" id="MF_04083"/>
    </source>
</evidence>
<dbReference type="Gene3D" id="1.20.5.490">
    <property type="entry name" value="Single helix bin"/>
    <property type="match status" value="1"/>
</dbReference>
<feature type="transmembrane region" description="Helical" evidence="33">
    <location>
        <begin position="507"/>
        <end position="530"/>
    </location>
</feature>
<feature type="region of interest" description="Fusion peptide" evidence="32">
    <location>
        <begin position="507"/>
        <end position="527"/>
    </location>
</feature>
<comment type="function">
    <text evidence="32">Surface protein gp120: Attaches the virus to the host lymphoid cell by binding to the primary receptor CD4. This interaction induces a structural rearrangement creating a high affinity binding site for a chemokine coreceptor like CXCR4 and/or CCR5. Acts as a ligand for CD209/DC-SIGN and CLEC4M/DC-SIGNR, which are respectively found on dendritic cells (DCs), and on endothelial cells of liver sinusoids and lymph node sinuses. These interactions allow capture of viral particles at mucosal surfaces by these cells and subsequent transmission to permissive cells. HIV subverts the migration properties of dendritic cells to gain access to CD4+ T-cells in lymph nodes. Virus transmission to permissive T-cells occurs either in trans (without DCs infection, through viral capture and transmission), or in cis (following DCs productive infection, through the usual CD4-gp120 interaction), thereby inducing a robust infection. In trans infection, bound virions remain infectious over days and it is proposed that they are not degraded, but protected in non-lysosomal acidic organelles within the DCs close to the cell membrane thus contributing to the viral infectious potential during DCs' migration from the periphery to the lymphoid tissues. On arrival at lymphoid tissues, intact virions recycle back to DCs' cell surface allowing virus transmission to CD4+ T-cells.</text>
</comment>
<evidence type="ECO:0000259" key="36">
    <source>
        <dbReference type="Pfam" id="PF00517"/>
    </source>
</evidence>
<evidence type="ECO:0000256" key="3">
    <source>
        <dbReference type="ARBA" id="ARBA00004505"/>
    </source>
</evidence>
<keyword evidence="14 32" id="KW-0812">Transmembrane</keyword>
<evidence type="ECO:0000256" key="6">
    <source>
        <dbReference type="ARBA" id="ARBA00004650"/>
    </source>
</evidence>
<feature type="lipid moiety-binding region" description="S-palmitoyl cysteine; by host" evidence="32">
    <location>
        <position position="759"/>
    </location>
</feature>
<feature type="region of interest" description="Disordered" evidence="34">
    <location>
        <begin position="714"/>
        <end position="737"/>
    </location>
</feature>
<protein>
    <recommendedName>
        <fullName evidence="32">Envelope glycoprotein gp160</fullName>
    </recommendedName>
    <alternativeName>
        <fullName evidence="32">Env polyprotein</fullName>
    </alternativeName>
    <component>
        <recommendedName>
            <fullName evidence="32">Surface protein gp120</fullName>
            <shortName evidence="32">SU</shortName>
        </recommendedName>
        <alternativeName>
            <fullName evidence="32">Glycoprotein 120</fullName>
            <shortName evidence="32">gp120</shortName>
        </alternativeName>
    </component>
    <component>
        <recommendedName>
            <fullName evidence="32">Transmembrane protein gp41</fullName>
            <shortName evidence="32">TM</shortName>
        </recommendedName>
        <alternativeName>
            <fullName evidence="32">Glycoprotein 41</fullName>
            <shortName evidence="32">gp41</shortName>
        </alternativeName>
    </component>
</protein>
<keyword evidence="30 32" id="KW-0449">Lipoprotein</keyword>
<dbReference type="FunFam" id="2.170.40.20:FF:000001">
    <property type="entry name" value="Envelope glycoprotein gp160"/>
    <property type="match status" value="1"/>
</dbReference>
<evidence type="ECO:0000256" key="9">
    <source>
        <dbReference type="ARBA" id="ARBA00022511"/>
    </source>
</evidence>
<evidence type="ECO:0000313" key="37">
    <source>
        <dbReference type="EMBL" id="AVN55025.1"/>
    </source>
</evidence>
<keyword evidence="19 32" id="KW-1043">Host membrane</keyword>
<dbReference type="GO" id="GO:0052031">
    <property type="term" value="P:symbiont-mediated perturbation of host defense response"/>
    <property type="evidence" value="ECO:0007669"/>
    <property type="project" value="UniProtKB-UniRule"/>
</dbReference>
<evidence type="ECO:0000259" key="35">
    <source>
        <dbReference type="Pfam" id="PF00516"/>
    </source>
</evidence>
<evidence type="ECO:0000256" key="34">
    <source>
        <dbReference type="SAM" id="MobiDB-lite"/>
    </source>
</evidence>
<evidence type="ECO:0000256" key="14">
    <source>
        <dbReference type="ARBA" id="ARBA00022692"/>
    </source>
</evidence>
<dbReference type="HAMAP" id="MF_04083">
    <property type="entry name" value="HIV_ENV"/>
    <property type="match status" value="1"/>
</dbReference>
<feature type="chain" id="PRO_5023339919" description="Transmembrane protein gp41" evidence="32">
    <location>
        <begin position="507"/>
        <end position="851"/>
    </location>
</feature>
<dbReference type="Pfam" id="PF00516">
    <property type="entry name" value="GP120"/>
    <property type="match status" value="1"/>
</dbReference>
<dbReference type="Gene3D" id="1.10.287.210">
    <property type="match status" value="1"/>
</dbReference>
<evidence type="ECO:0000256" key="25">
    <source>
        <dbReference type="ARBA" id="ARBA00023136"/>
    </source>
</evidence>
<keyword evidence="21 32" id="KW-1164">Virus endocytosis by host</keyword>
<feature type="compositionally biased region" description="Polar residues" evidence="34">
    <location>
        <begin position="450"/>
        <end position="460"/>
    </location>
</feature>
<evidence type="ECO:0000256" key="19">
    <source>
        <dbReference type="ARBA" id="ARBA00022870"/>
    </source>
</evidence>
<keyword evidence="28 32" id="KW-0325">Glycoprotein</keyword>
<feature type="region of interest" description="V2" evidence="32">
    <location>
        <begin position="155"/>
        <end position="194"/>
    </location>
</feature>
<feature type="disulfide bond" evidence="32">
    <location>
        <begin position="53"/>
        <end position="73"/>
    </location>
</feature>
<evidence type="ECO:0000256" key="20">
    <source>
        <dbReference type="ARBA" id="ARBA00022879"/>
    </source>
</evidence>
<keyword evidence="31 32" id="KW-1160">Virus entry into host cell</keyword>
<evidence type="ECO:0000256" key="16">
    <source>
        <dbReference type="ARBA" id="ARBA00022729"/>
    </source>
</evidence>
<evidence type="ECO:0000256" key="17">
    <source>
        <dbReference type="ARBA" id="ARBA00022804"/>
    </source>
</evidence>
<comment type="domain">
    <text evidence="32">The YXXL motif is involved in determining the exact site of viral release at the surface of infected mononuclear cells and promotes endocytosis. YXXL and di-leucine endocytosis motifs interact directly or indirectly with the clathrin adapter complexes, opperate independently, and their activities are not additive.</text>
</comment>
<keyword evidence="26 32" id="KW-0564">Palmitate</keyword>
<evidence type="ECO:0000256" key="29">
    <source>
        <dbReference type="ARBA" id="ARBA00023280"/>
    </source>
</evidence>
<evidence type="ECO:0000256" key="27">
    <source>
        <dbReference type="ARBA" id="ARBA00023157"/>
    </source>
</evidence>
<comment type="caution">
    <text evidence="32 33">Lacks conserved residue(s) required for the propagation of feature annotation.</text>
</comment>
<feature type="disulfide bond" evidence="32">
    <location>
        <begin position="593"/>
        <end position="599"/>
    </location>
</feature>
<evidence type="ECO:0000256" key="28">
    <source>
        <dbReference type="ARBA" id="ARBA00023180"/>
    </source>
</evidence>
<keyword evidence="24 32" id="KW-0175">Coiled coil</keyword>
<feature type="coiled-coil region" evidence="32">
    <location>
        <begin position="628"/>
        <end position="662"/>
    </location>
</feature>
<keyword evidence="18 32" id="KW-0946">Virion</keyword>
<organism evidence="37">
    <name type="scientific">Human immunodeficiency virus type 1</name>
    <name type="common">HIV-1</name>
    <dbReference type="NCBI Taxonomy" id="11676"/>
    <lineage>
        <taxon>Viruses</taxon>
        <taxon>Riboviria</taxon>
        <taxon>Pararnavirae</taxon>
        <taxon>Artverviricota</taxon>
        <taxon>Revtraviricetes</taxon>
        <taxon>Ortervirales</taxon>
        <taxon>Retroviridae</taxon>
        <taxon>Orthoretrovirinae</taxon>
        <taxon>Lentivirus</taxon>
        <taxon>Lentivirus humimdef1</taxon>
    </lineage>
</organism>
<feature type="disulfide bond" evidence="32">
    <location>
        <begin position="226"/>
        <end position="237"/>
    </location>
</feature>
<comment type="miscellaneous">
    <text evidence="32">HIV-1 lineages are divided in three main groups, M (for Major), O (for Outlier), and N (for New, or Non-M, Non-O). The vast majority of strains found worldwide belong to the group M. Group O seems to be endemic to and largely confined to Cameroon and neighboring countries in West Central Africa, where these viruses represent a small minority of HIV-1 strains. The group N is represented by a limited number of isolates from Cameroonian persons. The group M is further subdivided in 9 clades or subtypes (A to D, F to H, J and K).</text>
</comment>
<comment type="subcellular location">
    <molecule>Surface protein gp120</molecule>
    <subcellularLocation>
        <location evidence="32">Virion membrane</location>
        <topology evidence="32">Peripheral membrane protein</topology>
    </subcellularLocation>
    <subcellularLocation>
        <location evidence="32">Host cell membrane</location>
        <topology evidence="32">Peripheral membrane protein</topology>
    </subcellularLocation>
    <subcellularLocation>
        <location evidence="32">Host endosome membrane</location>
        <topology evidence="32">Single-pass type I membrane protein</topology>
    </subcellularLocation>
    <text evidence="32">The surface protein is not anchored to the viral envelope, but associates with the extravirion surface through its binding to TM. It is probably concentrated at the site of budding and incorporated into the virions possibly by contacts between the cytoplasmic tail of Env and the N-terminus of Gag.</text>
</comment>
<feature type="disulfide bond" evidence="32">
    <location>
        <begin position="216"/>
        <end position="245"/>
    </location>
</feature>
<feature type="transmembrane region" description="Helical" evidence="33">
    <location>
        <begin position="12"/>
        <end position="29"/>
    </location>
</feature>
<evidence type="ECO:0000256" key="11">
    <source>
        <dbReference type="ARBA" id="ARBA00022581"/>
    </source>
</evidence>
<dbReference type="InterPro" id="IPR000328">
    <property type="entry name" value="GP41-like"/>
</dbReference>
<comment type="subcellular location">
    <molecule>Transmembrane protein gp41</molecule>
    <subcellularLocation>
        <location evidence="32">Virion membrane</location>
        <topology evidence="32">Single-pass type I membrane protein</topology>
    </subcellularLocation>
    <subcellularLocation>
        <location evidence="32">Host cell membrane</location>
        <topology evidence="32">Single-pass type I membrane protein</topology>
    </subcellularLocation>
    <subcellularLocation>
        <location evidence="32">Host endosome membrane</location>
        <topology evidence="32">Single-pass type I membrane protein</topology>
    </subcellularLocation>
    <text evidence="32">It is probably concentrated at the site of budding and incorporated into the virions possibly by contacts between the cytoplasmic tail of Env and the N-terminus of Gag.</text>
</comment>
<keyword evidence="10 32" id="KW-1165">Clathrin-mediated endocytosis of virus by host</keyword>
<name>A0A2P1GV54_HV1</name>
<evidence type="ECO:0000256" key="33">
    <source>
        <dbReference type="RuleBase" id="RU363095"/>
    </source>
</evidence>
<dbReference type="CDD" id="cd09909">
    <property type="entry name" value="HIV-1-like_HR1-HR2"/>
    <property type="match status" value="1"/>
</dbReference>
<dbReference type="GO" id="GO:0019082">
    <property type="term" value="P:viral protein processing"/>
    <property type="evidence" value="ECO:0007669"/>
    <property type="project" value="UniProtKB-UniRule"/>
</dbReference>
<evidence type="ECO:0000256" key="7">
    <source>
        <dbReference type="ARBA" id="ARBA00022506"/>
    </source>
</evidence>
<comment type="function">
    <text evidence="32">Envelope glycoprotein gp160: Oligomerizes in the host endoplasmic reticulum into predominantly trimers. In a second time, gp160 transits in the host Golgi, where glycosylation is completed. The precursor is then proteolytically cleaved in the trans-Golgi and thereby activated by cellular furin or furin-like proteases to produce gp120 and gp41.</text>
</comment>
<dbReference type="GO" id="GO:0020002">
    <property type="term" value="C:host cell plasma membrane"/>
    <property type="evidence" value="ECO:0007669"/>
    <property type="project" value="UniProtKB-SubCell"/>
</dbReference>
<evidence type="ECO:0000256" key="4">
    <source>
        <dbReference type="ARBA" id="ARBA00004563"/>
    </source>
</evidence>
<evidence type="ECO:0000256" key="12">
    <source>
        <dbReference type="ARBA" id="ARBA00022595"/>
    </source>
</evidence>
<keyword evidence="7 32" id="KW-1168">Fusion of virus membrane with host membrane</keyword>
<evidence type="ECO:0000256" key="21">
    <source>
        <dbReference type="ARBA" id="ARBA00022890"/>
    </source>
</evidence>
<comment type="miscellaneous">
    <text evidence="32">Inhibitors targeting HIV-1 viral envelope proteins are used as antiretroviral drugs. Attachment of virions to the cell surface via non-specific interactions and CD4 binding can be blocked by inhibitors that include cyanovirin-N, cyclotriazadisulfonamide analogs, PRO 2000, TNX 355 and PRO 542. In addition, BMS 806 can block CD4-induced conformational changes. Env interactions with the coreceptor molecules can be targeted by CCR5 antagonists including SCH-D, maraviroc (UK 427857) and aplaviroc (GW 873140), and the CXCR4 antagonist AMD 070. Fusion of viral and cellular membranes can be inhibited by peptides such as enfuvirtide and tifuvirtide (T 1249). Resistance to inhibitors associated with mutations in Env are observed. Most of the time, single mutations confer only a modest reduction in drug susceptibility. Combination of several mutations is usually required to develop a high-level drug resistance.</text>
</comment>
<evidence type="ECO:0000256" key="15">
    <source>
        <dbReference type="ARBA" id="ARBA00022703"/>
    </source>
</evidence>
<feature type="region of interest" description="Disordered" evidence="34">
    <location>
        <begin position="448"/>
        <end position="467"/>
    </location>
</feature>
<dbReference type="GO" id="GO:1903908">
    <property type="term" value="P:positive regulation of plasma membrane raft polarization"/>
    <property type="evidence" value="ECO:0007669"/>
    <property type="project" value="UniProtKB-UniRule"/>
</dbReference>
<keyword evidence="13 32" id="KW-0165">Cleavage on pair of basic residues</keyword>
<comment type="domain">
    <text evidence="32 33">The 17 amino acids long immunosuppressive region is present in many retroviral envelope proteins. Synthetic peptides derived from this relatively conserved sequence inhibit immune function in vitro and in vivo.</text>
</comment>
<sequence length="851" mass="96254">MRVKEIKKSCQLLWRWGILLLGILMICNAKEKLWVTVYYGVPVWKEATTTLFCASDARAYDTEVHNVWATHACVPTDPNPQEVVLENVTENFNMWKNNMVEQMHEDIINLWDQSLKPCVKLTPLCVTLNCTDLRNATNTTNGSKGTIEEGEIKNCSFNITTNIKGKVQTASALFYRLDVVPIENENTSYRLISCNTSVITQACPKVSFEPIPIHYCAPAGFAILKCKDKKFNGTGPCTNVSTVQCTHGVKPVVSTQLLLNGSLAEEGVVIRSENFTNNAKTIIVQLKEPVEINCTRPNNNTRKGIHIGPGKAFYATGEIIGDIRQAHCNISKAKWNDTLGQIVKKLREQFKNNTIVFNHSSGGDPEIVMHSFNCGGEFFYCNTTQLFNSTWNDTKGSNDTGGNGTITLPCRIKQIINMWQEVGKAMYAPPIPGQIRCSSNITGLLLTRDGGNNNQSSETTEVFRPGGGDMRDNWRSELYKYKVVKIEPLGVAPTKAKRRVVQREKRAVGIGAVFLGFLGAAGSTMGAASMTLTVQARLLLSGIVQQQNNLLRAIEAQQHLLQLTVWGIKQLQARVLAVERYLKDQQLLGIWGCSGKLICTTAVPWNASWSNKSLNSIWDNMTWMEWDREISNYTNLIYNLIEQSQNQQEKNEQELLELDKWDSLWNWSNITKWLWYIKIFIMIVGGLVGLRIVFTVLSIVNRVRQGYSPLSFQTRLPAPRGPDRPEGIEEEGGERDRDRSDRLVNGFLALFWIDLRSLCIFSYHRLRDLLLIVTRIVELLGRRGWEVLKYWWNLLQYWSQELKNSAVSLFNATAIAVAEGTDRAIELLQRTFRAILHIPRRIRQGLERALI</sequence>
<dbReference type="SUPFAM" id="SSF56502">
    <property type="entry name" value="gp120 core"/>
    <property type="match status" value="2"/>
</dbReference>
<keyword evidence="11 32" id="KW-0945">Host-virus interaction</keyword>
<evidence type="ECO:0000256" key="24">
    <source>
        <dbReference type="ARBA" id="ARBA00023054"/>
    </source>
</evidence>
<feature type="domain" description="Human immunodeficiency virus 1 envelope glycoprotein Gp120" evidence="35">
    <location>
        <begin position="33"/>
        <end position="506"/>
    </location>
</feature>
<dbReference type="GO" id="GO:0005198">
    <property type="term" value="F:structural molecule activity"/>
    <property type="evidence" value="ECO:0007669"/>
    <property type="project" value="UniProtKB-UniRule"/>
</dbReference>
<dbReference type="GO" id="GO:0044175">
    <property type="term" value="C:host cell endosome membrane"/>
    <property type="evidence" value="ECO:0007669"/>
    <property type="project" value="UniProtKB-SubCell"/>
</dbReference>
<accession>A0A2P1GV54</accession>
<keyword evidence="29 32" id="KW-0899">Viral immunoevasion</keyword>
<keyword evidence="16 32" id="KW-0732">Signal</keyword>
<keyword evidence="23 32" id="KW-1039">Host endosome</keyword>
<comment type="PTM">
    <text evidence="32">Highly glycosylated by host. The high number of glycan on the protein is reffered to as 'glycan shield' because it contributes to hide protein sequence from adaptive immune system.</text>
</comment>
<evidence type="ECO:0000256" key="8">
    <source>
        <dbReference type="ARBA" id="ARBA00022510"/>
    </source>
</evidence>
<keyword evidence="9 32" id="KW-1032">Host cell membrane</keyword>
<dbReference type="FunFam" id="1.10.287.210:FF:000001">
    <property type="entry name" value="Envelope glycoprotein gp160"/>
    <property type="match status" value="1"/>
</dbReference>
<comment type="domain">
    <text evidence="32">Some of the most genetically diverse regions of the viral genome are present in Env. They are called variable regions 1 through 5 (V1 through V5). Coreceptor usage of gp120 is determined mainly by the primary structure of the third variable region (V3) in the outer domain of gp120. The sequence of V3 determines which coreceptor, CCR5 and/or CXCR4 (corresponding to R5/macrophage, X4/T cell and R5X4/T cell and macrophage tropism), is used to trigger the fusion potential of the Env complex, and hence which cells the virus can infect. Binding to CCR5 involves a region adjacent in addition to V3.</text>
</comment>
<dbReference type="GO" id="GO:1903911">
    <property type="term" value="P:positive regulation of receptor clustering"/>
    <property type="evidence" value="ECO:0007669"/>
    <property type="project" value="UniProtKB-UniRule"/>
</dbReference>
<evidence type="ECO:0000256" key="5">
    <source>
        <dbReference type="ARBA" id="ARBA00004578"/>
    </source>
</evidence>
<dbReference type="FunFam" id="2.170.40.20:FF:000003">
    <property type="entry name" value="Envelope glycoprotein gp160"/>
    <property type="match status" value="1"/>
</dbReference>
<keyword evidence="22 32" id="KW-1133">Transmembrane helix</keyword>
<feature type="region of interest" description="Immunosuppression" evidence="32">
    <location>
        <begin position="569"/>
        <end position="587"/>
    </location>
</feature>
<reference evidence="37" key="1">
    <citation type="submission" date="2018-03" db="EMBL/GenBank/DDBJ databases">
        <title>Infant Transmitted/Founder HIV-1 from Peripartum Transmission are Neutralization Resistant to Paired Maternal Plasma.</title>
        <authorList>
            <person name="Kumar A."/>
            <person name="Smith C.E."/>
            <person name="Martinez D.R."/>
            <person name="Douglas A.O."/>
            <person name="Gao F."/>
            <person name="Permar S.R."/>
        </authorList>
    </citation>
    <scope>NUCLEOTIDE SEQUENCE</scope>
    <source>
        <strain evidence="37">100504i.72</strain>
    </source>
</reference>
<feature type="short sequence motif" description="YXXL motif; contains endocytosis signal" evidence="32">
    <location>
        <begin position="707"/>
        <end position="710"/>
    </location>
</feature>
<dbReference type="InterPro" id="IPR036377">
    <property type="entry name" value="Gp120_core_sf"/>
</dbReference>
<evidence type="ECO:0000256" key="30">
    <source>
        <dbReference type="ARBA" id="ARBA00023288"/>
    </source>
</evidence>
<comment type="PTM">
    <text evidence="32">Palmitoylation of the transmembrane protein and of Env polyprotein (prior to its proteolytic cleavage) is essential for their association with host cell membrane lipid rafts. Palmitoylation is therefore required for envelope trafficking to classical lipid rafts, but not for viral replication.</text>
</comment>
<keyword evidence="25 32" id="KW-0472">Membrane</keyword>
<dbReference type="InterPro" id="IPR037527">
    <property type="entry name" value="Gp160"/>
</dbReference>
<dbReference type="GO" id="GO:0019031">
    <property type="term" value="C:viral envelope"/>
    <property type="evidence" value="ECO:0007669"/>
    <property type="project" value="UniProtKB-KW"/>
</dbReference>
<dbReference type="GO" id="GO:0075512">
    <property type="term" value="P:clathrin-dependent endocytosis of virus by host cell"/>
    <property type="evidence" value="ECO:0007669"/>
    <property type="project" value="UniProtKB-UniRule"/>
</dbReference>
<dbReference type="EMBL" id="MH012713">
    <property type="protein sequence ID" value="AVN55025.1"/>
    <property type="molecule type" value="Genomic_RNA"/>
</dbReference>
<feature type="transmembrane region" description="Helical" evidence="33">
    <location>
        <begin position="673"/>
        <end position="700"/>
    </location>
</feature>
<evidence type="ECO:0000256" key="2">
    <source>
        <dbReference type="ARBA" id="ARBA00004433"/>
    </source>
</evidence>
<gene>
    <name evidence="32 37" type="primary">env</name>
</gene>
<dbReference type="Pfam" id="PF00517">
    <property type="entry name" value="GP41"/>
    <property type="match status" value="1"/>
</dbReference>
<feature type="chain" id="PRO_5023339920" description="Envelope glycoprotein gp160" evidence="32">
    <location>
        <begin position="32"/>
        <end position="851"/>
    </location>
</feature>
<comment type="PTM">
    <text evidence="32">Specific enzymatic cleavages in vivo yield mature proteins. Envelope glycoproteins are synthesized as a inactive precursor that is heavily N-glycosylated and processed likely by host cell furin in the Golgi to yield the mature SU and TM proteins. The cleavage site between SU and TM requires the minimal sequence [KR]-X-[KR]-R. About 2 of the 9 disulfide bonds of gp41 are reduced by P4HB/PDI, following binding to CD4 receptor.</text>
</comment>
<evidence type="ECO:0000256" key="22">
    <source>
        <dbReference type="ARBA" id="ARBA00022989"/>
    </source>
</evidence>
<evidence type="ECO:0000256" key="10">
    <source>
        <dbReference type="ARBA" id="ARBA00022570"/>
    </source>
</evidence>
<evidence type="ECO:0000256" key="1">
    <source>
        <dbReference type="ARBA" id="ARBA00004402"/>
    </source>
</evidence>
<keyword evidence="12 32" id="KW-1162">Viral penetration into host cytoplasm</keyword>
<feature type="domain" description="Retroviral envelope protein GP41-like" evidence="36">
    <location>
        <begin position="525"/>
        <end position="714"/>
    </location>
</feature>
<dbReference type="GO" id="GO:0039654">
    <property type="term" value="P:fusion of virus membrane with host endosome membrane"/>
    <property type="evidence" value="ECO:0007669"/>
    <property type="project" value="UniProtKB-UniRule"/>
</dbReference>
<feature type="region of interest" description="CD4-binding loop" evidence="32">
    <location>
        <begin position="360"/>
        <end position="370"/>
    </location>
</feature>
<comment type="domain">
    <text evidence="32">The membrane proximal external region (MPER) present in gp41 is a tryptophan-rich region recognized by the antibodies 2F5, Z13, and 4E10. MPER seems to play a role in fusion.</text>
</comment>
<comment type="function">
    <text evidence="32">Transmembrane protein gp41: Acts as a class I viral fusion protein. Under the current model, the protein has at least 3 conformational states: pre-fusion native state, pre-hairpin intermediate state, and post-fusion hairpin state. During fusion of viral and target intracellular membranes, the coiled coil regions (heptad repeats) assume a trimer-of-hairpins structure, positioning the fusion peptide in close proximity to the C-terminal region of the ectodomain. The formation of this structure appears to drive apposition and subsequent fusion of viral and target cell membranes. Complete fusion occurs in host cell endosomes and is dynamin-dependent, however some lipid transfer might occur at the plasma membrane. The virus undergoes clathrin-dependent internalization long before endosomal fusion, thus minimizing the surface exposure of conserved viral epitopes during fusion and reducing the efficacy of inhibitors targeting these epitopes. Membranes fusion leads to delivery of the nucleocapsid into the cytoplasm.</text>
</comment>
<dbReference type="InterPro" id="IPR000777">
    <property type="entry name" value="HIV1_Gp120"/>
</dbReference>
<dbReference type="GO" id="GO:0019064">
    <property type="term" value="P:fusion of virus membrane with host plasma membrane"/>
    <property type="evidence" value="ECO:0007669"/>
    <property type="project" value="UniProtKB-UniRule"/>
</dbReference>
<dbReference type="GO" id="GO:0016020">
    <property type="term" value="C:membrane"/>
    <property type="evidence" value="ECO:0007669"/>
    <property type="project" value="UniProtKB-UniRule"/>
</dbReference>
<comment type="domain">
    <text evidence="32">The CD4-binding region is targeted by the antibody b12.</text>
</comment>
<comment type="similarity">
    <text evidence="32">Belongs to the HIV-1 env protein family.</text>
</comment>
<dbReference type="GO" id="GO:0055036">
    <property type="term" value="C:virion membrane"/>
    <property type="evidence" value="ECO:0007669"/>
    <property type="project" value="UniProtKB-SubCell"/>
</dbReference>
<proteinExistence type="inferred from homology"/>
<evidence type="ECO:0000256" key="23">
    <source>
        <dbReference type="ARBA" id="ARBA00023046"/>
    </source>
</evidence>
<evidence type="ECO:0000256" key="13">
    <source>
        <dbReference type="ARBA" id="ARBA00022685"/>
    </source>
</evidence>
<evidence type="ECO:0000256" key="26">
    <source>
        <dbReference type="ARBA" id="ARBA00023139"/>
    </source>
</evidence>
<feature type="site" description="Cleavage; by host furin" evidence="32">
    <location>
        <begin position="506"/>
        <end position="507"/>
    </location>
</feature>
<organismHost>
    <name type="scientific">Homo sapiens</name>
    <name type="common">Human</name>
    <dbReference type="NCBI Taxonomy" id="9606"/>
</organismHost>
<keyword evidence="17 32" id="KW-1161">Viral attachment to host cell</keyword>
<feature type="region of interest" description="MPER; binding to GalCer" evidence="32">
    <location>
        <begin position="657"/>
        <end position="678"/>
    </location>
</feature>
<dbReference type="Gene3D" id="2.170.40.20">
    <property type="entry name" value="Human immunodeficiency virus 1, Gp160, envelope glycoprotein"/>
    <property type="match status" value="2"/>
</dbReference>
<comment type="subcellular location">
    <subcellularLocation>
        <location evidence="3">Host cell membrane</location>
        <topology evidence="3">Peripheral membrane protein</topology>
    </subcellularLocation>
    <subcellularLocation>
        <location evidence="1">Host cell membrane</location>
        <topology evidence="1">Single-pass type I membrane protein</topology>
    </subcellularLocation>
    <subcellularLocation>
        <location evidence="2">Host endosome membrane</location>
        <topology evidence="2">Peripheral membrane protein</topology>
    </subcellularLocation>
    <subcellularLocation>
        <location evidence="5">Host endosome membrane</location>
        <topology evidence="5">Single-pass type I membrane protein</topology>
    </subcellularLocation>
    <subcellularLocation>
        <location evidence="6">Virion membrane</location>
        <topology evidence="6">Peripheral membrane protein</topology>
    </subcellularLocation>
    <subcellularLocation>
        <location evidence="4">Virion membrane</location>
        <topology evidence="4">Single-pass type I membrane protein</topology>
    </subcellularLocation>
</comment>
<feature type="topological domain" description="Cytoplasmic" evidence="32">
    <location>
        <begin position="701"/>
        <end position="851"/>
    </location>
</feature>
<evidence type="ECO:0000256" key="31">
    <source>
        <dbReference type="ARBA" id="ARBA00023296"/>
    </source>
</evidence>
<keyword evidence="20 32" id="KW-0261">Viral envelope protein</keyword>
<evidence type="ECO:0000256" key="18">
    <source>
        <dbReference type="ARBA" id="ARBA00022844"/>
    </source>
</evidence>
<comment type="subunit">
    <text evidence="32">The mature envelope protein (Env) consists of a homotrimer of non-covalently associated gp120-gp41 heterodimers. The resulting complex protrudes from the virus surface as a spike. There seems to be as few as 10 spikes on the average virion. Surface protein gp120 interacts with host CD4, CCR5 and CXCR4. Gp120 also interacts with the C-type lectins CD209/DC-SIGN and CLEC4M/DC-SIGNR (collectively referred to as DC-SIGN(R)). Gp120 and gp41 interact with GalCer. Gp120 interacts with host ITGA4/ITGB7 complex; on CD4+ T-cells, this interaction results in rapid activation of integrin ITGAL/LFA-1, which facilitates efficient cell-to-cell spreading of HIV-1. Gp120 interacts with cell-associated heparan sulfate; this interaction increases virus infectivity on permissive cells and may be involved in infection of CD4- cells.</text>
</comment>